<feature type="compositionally biased region" description="Basic residues" evidence="1">
    <location>
        <begin position="212"/>
        <end position="221"/>
    </location>
</feature>
<organism evidence="2 3">
    <name type="scientific">Perkinsus olseni</name>
    <name type="common">Perkinsus atlanticus</name>
    <dbReference type="NCBI Taxonomy" id="32597"/>
    <lineage>
        <taxon>Eukaryota</taxon>
        <taxon>Sar</taxon>
        <taxon>Alveolata</taxon>
        <taxon>Perkinsozoa</taxon>
        <taxon>Perkinsea</taxon>
        <taxon>Perkinsida</taxon>
        <taxon>Perkinsidae</taxon>
        <taxon>Perkinsus</taxon>
    </lineage>
</organism>
<dbReference type="Proteomes" id="UP000553632">
    <property type="component" value="Unassembled WGS sequence"/>
</dbReference>
<feature type="compositionally biased region" description="Basic and acidic residues" evidence="1">
    <location>
        <begin position="838"/>
        <end position="848"/>
    </location>
</feature>
<feature type="region of interest" description="Disordered" evidence="1">
    <location>
        <begin position="382"/>
        <end position="411"/>
    </location>
</feature>
<feature type="compositionally biased region" description="Polar residues" evidence="1">
    <location>
        <begin position="705"/>
        <end position="722"/>
    </location>
</feature>
<feature type="compositionally biased region" description="Polar residues" evidence="1">
    <location>
        <begin position="731"/>
        <end position="742"/>
    </location>
</feature>
<dbReference type="EMBL" id="JABANO010014158">
    <property type="protein sequence ID" value="KAF4739050.1"/>
    <property type="molecule type" value="Genomic_DNA"/>
</dbReference>
<reference evidence="2 3" key="1">
    <citation type="submission" date="2020-04" db="EMBL/GenBank/DDBJ databases">
        <title>Perkinsus olseni comparative genomics.</title>
        <authorList>
            <person name="Bogema D.R."/>
        </authorList>
    </citation>
    <scope>NUCLEOTIDE SEQUENCE [LARGE SCALE GENOMIC DNA]</scope>
    <source>
        <strain evidence="2 3">ATCC PRA-207</strain>
    </source>
</reference>
<feature type="region of interest" description="Disordered" evidence="1">
    <location>
        <begin position="433"/>
        <end position="901"/>
    </location>
</feature>
<gene>
    <name evidence="2" type="ORF">FOZ63_028310</name>
</gene>
<name>A0A7J6T3R9_PEROL</name>
<feature type="compositionally biased region" description="Basic and acidic residues" evidence="1">
    <location>
        <begin position="795"/>
        <end position="808"/>
    </location>
</feature>
<feature type="compositionally biased region" description="Basic and acidic residues" evidence="1">
    <location>
        <begin position="484"/>
        <end position="510"/>
    </location>
</feature>
<feature type="compositionally biased region" description="Polar residues" evidence="1">
    <location>
        <begin position="675"/>
        <end position="692"/>
    </location>
</feature>
<proteinExistence type="predicted"/>
<feature type="compositionally biased region" description="Polar residues" evidence="1">
    <location>
        <begin position="236"/>
        <end position="246"/>
    </location>
</feature>
<dbReference type="AlphaFoldDB" id="A0A7J6T3R9"/>
<feature type="compositionally biased region" description="Low complexity" evidence="1">
    <location>
        <begin position="624"/>
        <end position="634"/>
    </location>
</feature>
<keyword evidence="3" id="KW-1185">Reference proteome</keyword>
<accession>A0A7J6T3R9</accession>
<feature type="compositionally biased region" description="Basic and acidic residues" evidence="1">
    <location>
        <begin position="250"/>
        <end position="259"/>
    </location>
</feature>
<feature type="compositionally biased region" description="Polar residues" evidence="1">
    <location>
        <begin position="776"/>
        <end position="794"/>
    </location>
</feature>
<evidence type="ECO:0000256" key="1">
    <source>
        <dbReference type="SAM" id="MobiDB-lite"/>
    </source>
</evidence>
<feature type="compositionally biased region" description="Low complexity" evidence="1">
    <location>
        <begin position="298"/>
        <end position="312"/>
    </location>
</feature>
<feature type="region of interest" description="Disordered" evidence="1">
    <location>
        <begin position="196"/>
        <end position="259"/>
    </location>
</feature>
<feature type="compositionally biased region" description="Polar residues" evidence="1">
    <location>
        <begin position="511"/>
        <end position="532"/>
    </location>
</feature>
<feature type="region of interest" description="Disordered" evidence="1">
    <location>
        <begin position="296"/>
        <end position="369"/>
    </location>
</feature>
<evidence type="ECO:0000313" key="3">
    <source>
        <dbReference type="Proteomes" id="UP000553632"/>
    </source>
</evidence>
<protein>
    <submittedName>
        <fullName evidence="2">Uncharacterized protein</fullName>
    </submittedName>
</protein>
<feature type="compositionally biased region" description="Low complexity" evidence="1">
    <location>
        <begin position="661"/>
        <end position="674"/>
    </location>
</feature>
<feature type="non-terminal residue" evidence="2">
    <location>
        <position position="1"/>
    </location>
</feature>
<feature type="compositionally biased region" description="Polar residues" evidence="1">
    <location>
        <begin position="859"/>
        <end position="874"/>
    </location>
</feature>
<feature type="compositionally biased region" description="Low complexity" evidence="1">
    <location>
        <begin position="545"/>
        <end position="570"/>
    </location>
</feature>
<feature type="compositionally biased region" description="Basic and acidic residues" evidence="1">
    <location>
        <begin position="343"/>
        <end position="368"/>
    </location>
</feature>
<sequence length="1089" mass="116050">VEDLVRTALTSAARLPPSMLHVSKFHRDLSGRPIVHLSIEDARQLPAMSALERIIALLDGKLSEQHISGSPQQTILAGATLRPPKEPLHGKSSITMQIVFSPDPSISWNPIELREVVRTELLRSSGLPPASLMVTRSFRNRQGEHVVTLVAKRCGVFEAPDVARILRTSVEDSSSLLKRKGGLLASRFEGARVEIGNQAHESAPKAVARWRSASRHGRRSRSQTPSQRRSGRGERLSTSVTRTRSQPRPPNERDEPAPVLAEFRRSSLADDFAAELEAWGRSSMAHLLESRIAHCQPSTRGSVSVKHSSSGSAQTKVADDSLSRIPTDELLGTRNKYQSPHSRSGEGLRKASRERHGGAESKGQDARVADLGSLRSLELDDSVLSLPGPHRRSDRSLAIDPSPPSSDGESSMEKIYAELMSLESAALPLTNERSLGPGLMRESESSRPLPYPRELASTLEDMKGLVEAHLGPWPTDDLPSLKPEGSDNSERRRSYGESKREAVRHSRDSDLMSSQKDGSLDNSLDFGSNSDAIVSDSIDHKEGPDSVSVRPSSSNSSDARSSEQAEASSEPPGDDGAGSAFGGAASERPKRTPSTSVVSAARKSQIIDMLLNRPSRQTGGVGTGSQSSSEISSETGLPPDALPVKPQDHASAIDTGGQGVQHAGADSQAAAQTAVRSSARSGMEESCNSSPGGESGEGDIEDTSGKLSPSVASPLTKESQAGTAERPALVRTSSPTAAQSNPVPRESRDDTGLPPSHPASLQMLPKALPSKVVPASSVQSHTSVESDAPSSAESPQERPQWRDMKRTPIESSPVDLWPPSAPDVRQPPLSHLLPGSKDAQKVTTRERAGQSCKAYLAPSSRSSNDGAQGYQNPGRQYPAFSPPSPEESSSEGLPLHCDPSWLPSPQGSSMNILGHTVTSVDAEGDGEASWAVAATDPYRLQDGSLVWQCVIRSLRLGISSGVSSVGLGIGLCSNPIGTDGCATASELPSSVMLGYECTGVFVDGALRTATNVARKQWAQNLKAGDIITLVLNRSELQVRVNWTKVQSETLQSNPFKDPHLVVELVGAVASISLHGHDQIKLSAHRLKAY</sequence>
<comment type="caution">
    <text evidence="2">The sequence shown here is derived from an EMBL/GenBank/DDBJ whole genome shotgun (WGS) entry which is preliminary data.</text>
</comment>
<evidence type="ECO:0000313" key="2">
    <source>
        <dbReference type="EMBL" id="KAF4739050.1"/>
    </source>
</evidence>